<dbReference type="EMBL" id="AP018823">
    <property type="protein sequence ID" value="BBF85984.1"/>
    <property type="molecule type" value="Genomic_DNA"/>
</dbReference>
<gene>
    <name evidence="1" type="ORF">DLM_2373</name>
</gene>
<sequence length="41" mass="4654">MRPADIACYMFKAGATFLPEICEMTTQILDKNACHHEPRSL</sequence>
<dbReference type="KEGG" id="amah:DLM_2373"/>
<keyword evidence="2" id="KW-1185">Reference proteome</keyword>
<reference evidence="2" key="3">
    <citation type="journal article" date="2017" name="Plant Physiol. Biochem.">
        <title>Differential oxidative and antioxidative response of duckweed Lemna minor toward plant growth promoting/inhibiting bacteria.</title>
        <authorList>
            <person name="Ishizawa H."/>
            <person name="Kuroda M."/>
            <person name="Morikawa M."/>
            <person name="Ike M."/>
        </authorList>
    </citation>
    <scope>NUCLEOTIDE SEQUENCE [LARGE SCALE GENOMIC DNA]</scope>
    <source>
        <strain evidence="2">H3</strain>
    </source>
</reference>
<proteinExistence type="predicted"/>
<reference evidence="2" key="1">
    <citation type="journal article" date="2017" name="Biotechnol. Biofuels">
        <title>Evaluation of environmental bacterial communities as a factor affecting the growth of duckweed Lemna minor.</title>
        <authorList>
            <person name="Ishizawa H."/>
            <person name="Kuroda M."/>
            <person name="Morikawa M."/>
            <person name="Ike M."/>
        </authorList>
    </citation>
    <scope>NUCLEOTIDE SEQUENCE [LARGE SCALE GENOMIC DNA]</scope>
    <source>
        <strain evidence="2">H3</strain>
    </source>
</reference>
<protein>
    <submittedName>
        <fullName evidence="1">Uncharacterized protein</fullName>
    </submittedName>
</protein>
<evidence type="ECO:0000313" key="2">
    <source>
        <dbReference type="Proteomes" id="UP000198290"/>
    </source>
</evidence>
<reference evidence="1 2" key="2">
    <citation type="journal article" date="2017" name="Genome Announc.">
        <title>Draft genome sequence of Aquitalea magnusonii strain H3, a plant growth-promoting bacterium of duckweed Lemna minor.</title>
        <authorList>
            <person name="Ishizawa H."/>
            <person name="Kuroda M."/>
            <person name="Ike M."/>
        </authorList>
    </citation>
    <scope>NUCLEOTIDE SEQUENCE [LARGE SCALE GENOMIC DNA]</scope>
    <source>
        <strain evidence="1 2">H3</strain>
    </source>
</reference>
<name>A0A3G9GF35_9NEIS</name>
<organism evidence="1 2">
    <name type="scientific">Aquitalea magnusonii</name>
    <dbReference type="NCBI Taxonomy" id="332411"/>
    <lineage>
        <taxon>Bacteria</taxon>
        <taxon>Pseudomonadati</taxon>
        <taxon>Pseudomonadota</taxon>
        <taxon>Betaproteobacteria</taxon>
        <taxon>Neisseriales</taxon>
        <taxon>Chromobacteriaceae</taxon>
        <taxon>Aquitalea</taxon>
    </lineage>
</organism>
<dbReference type="Proteomes" id="UP000198290">
    <property type="component" value="Chromosome"/>
</dbReference>
<evidence type="ECO:0000313" key="1">
    <source>
        <dbReference type="EMBL" id="BBF85984.1"/>
    </source>
</evidence>
<dbReference type="AlphaFoldDB" id="A0A3G9GF35"/>
<accession>A0A3G9GF35</accession>